<proteinExistence type="predicted"/>
<dbReference type="AlphaFoldDB" id="A0A6S7IKK6"/>
<protein>
    <submittedName>
        <fullName evidence="1">Uncharacterized protein</fullName>
    </submittedName>
</protein>
<dbReference type="OrthoDB" id="10455095at2759"/>
<evidence type="ECO:0000313" key="1">
    <source>
        <dbReference type="EMBL" id="CAB4018247.1"/>
    </source>
</evidence>
<dbReference type="EMBL" id="CACRXK020009921">
    <property type="protein sequence ID" value="CAB4018247.1"/>
    <property type="molecule type" value="Genomic_DNA"/>
</dbReference>
<sequence length="162" mass="18731">MFYDPDKFDAVIVTFKFLTVFSCGLLSGEALFLSRAPYKCLLAMLNVDKISLRVFRLSGTSANLHMYRLNLLACFAGLAVFMLEIRDRQYWLYGTLGVLLVLLYTKFYLCPRIIDHLLEPDFTKKSESHTNLMILKFQQGHHGRTVLSCATFVWFIYSLYVS</sequence>
<gene>
    <name evidence="1" type="ORF">PACLA_8A047005</name>
</gene>
<keyword evidence="2" id="KW-1185">Reference proteome</keyword>
<accession>A0A6S7IKK6</accession>
<organism evidence="1 2">
    <name type="scientific">Paramuricea clavata</name>
    <name type="common">Red gorgonian</name>
    <name type="synonym">Violescent sea-whip</name>
    <dbReference type="NCBI Taxonomy" id="317549"/>
    <lineage>
        <taxon>Eukaryota</taxon>
        <taxon>Metazoa</taxon>
        <taxon>Cnidaria</taxon>
        <taxon>Anthozoa</taxon>
        <taxon>Octocorallia</taxon>
        <taxon>Malacalcyonacea</taxon>
        <taxon>Plexauridae</taxon>
        <taxon>Paramuricea</taxon>
    </lineage>
</organism>
<evidence type="ECO:0000313" key="2">
    <source>
        <dbReference type="Proteomes" id="UP001152795"/>
    </source>
</evidence>
<name>A0A6S7IKK6_PARCT</name>
<dbReference type="Proteomes" id="UP001152795">
    <property type="component" value="Unassembled WGS sequence"/>
</dbReference>
<comment type="caution">
    <text evidence="1">The sequence shown here is derived from an EMBL/GenBank/DDBJ whole genome shotgun (WGS) entry which is preliminary data.</text>
</comment>
<reference evidence="1" key="1">
    <citation type="submission" date="2020-04" db="EMBL/GenBank/DDBJ databases">
        <authorList>
            <person name="Alioto T."/>
            <person name="Alioto T."/>
            <person name="Gomez Garrido J."/>
        </authorList>
    </citation>
    <scope>NUCLEOTIDE SEQUENCE</scope>
    <source>
        <strain evidence="1">A484AB</strain>
    </source>
</reference>